<dbReference type="PANTHER" id="PTHR34309:SF10">
    <property type="entry name" value="SLR1406 PROTEIN"/>
    <property type="match status" value="1"/>
</dbReference>
<accession>A0A1N6QT27</accession>
<dbReference type="InterPro" id="IPR052517">
    <property type="entry name" value="GlcG_carb_metab_protein"/>
</dbReference>
<keyword evidence="1" id="KW-0732">Signal</keyword>
<feature type="signal peptide" evidence="1">
    <location>
        <begin position="1"/>
        <end position="22"/>
    </location>
</feature>
<dbReference type="PANTHER" id="PTHR34309">
    <property type="entry name" value="SLR1406 PROTEIN"/>
    <property type="match status" value="1"/>
</dbReference>
<feature type="chain" id="PRO_5012071343" evidence="1">
    <location>
        <begin position="23"/>
        <end position="167"/>
    </location>
</feature>
<dbReference type="InterPro" id="IPR005624">
    <property type="entry name" value="PduO/GlcC-like"/>
</dbReference>
<dbReference type="EMBL" id="FTMA01000001">
    <property type="protein sequence ID" value="SIQ19747.1"/>
    <property type="molecule type" value="Genomic_DNA"/>
</dbReference>
<gene>
    <name evidence="2" type="ORF">SAMN05421797_1011013</name>
</gene>
<organism evidence="2 3">
    <name type="scientific">Maribacter ulvicola</name>
    <dbReference type="NCBI Taxonomy" id="228959"/>
    <lineage>
        <taxon>Bacteria</taxon>
        <taxon>Pseudomonadati</taxon>
        <taxon>Bacteroidota</taxon>
        <taxon>Flavobacteriia</taxon>
        <taxon>Flavobacteriales</taxon>
        <taxon>Flavobacteriaceae</taxon>
        <taxon>Maribacter</taxon>
    </lineage>
</organism>
<dbReference type="OrthoDB" id="9778896at2"/>
<proteinExistence type="predicted"/>
<dbReference type="Proteomes" id="UP000186953">
    <property type="component" value="Unassembled WGS sequence"/>
</dbReference>
<dbReference type="RefSeq" id="WP_076547190.1">
    <property type="nucleotide sequence ID" value="NZ_FTMA01000001.1"/>
</dbReference>
<dbReference type="InterPro" id="IPR038084">
    <property type="entry name" value="PduO/GlcC-like_sf"/>
</dbReference>
<sequence length="167" mass="17944">MKSNKLYFLVVFTFLYVSAATAQDNFITQTNISTEGAMKIAQVAYKECKAQGFNAIITVVDAKGLMKTQIVMDGSFPHAIKTSSRKAYTAASRKKATHLLQEVTGTEHDIAMTFNAIEMTTLSGGVPIIKDGQVVGAIGISGAPGENEKGEDYDVLIANKAIKSIFN</sequence>
<dbReference type="Pfam" id="PF03928">
    <property type="entry name" value="HbpS-like"/>
    <property type="match status" value="1"/>
</dbReference>
<dbReference type="SUPFAM" id="SSF143744">
    <property type="entry name" value="GlcG-like"/>
    <property type="match status" value="1"/>
</dbReference>
<reference evidence="3" key="1">
    <citation type="submission" date="2017-01" db="EMBL/GenBank/DDBJ databases">
        <authorList>
            <person name="Varghese N."/>
            <person name="Submissions S."/>
        </authorList>
    </citation>
    <scope>NUCLEOTIDE SEQUENCE [LARGE SCALE GENOMIC DNA]</scope>
    <source>
        <strain evidence="3">DSM 15366</strain>
    </source>
</reference>
<evidence type="ECO:0000256" key="1">
    <source>
        <dbReference type="SAM" id="SignalP"/>
    </source>
</evidence>
<dbReference type="Gene3D" id="3.30.450.150">
    <property type="entry name" value="Haem-degrading domain"/>
    <property type="match status" value="1"/>
</dbReference>
<dbReference type="AlphaFoldDB" id="A0A1N6QT27"/>
<evidence type="ECO:0000313" key="3">
    <source>
        <dbReference type="Proteomes" id="UP000186953"/>
    </source>
</evidence>
<evidence type="ECO:0000313" key="2">
    <source>
        <dbReference type="EMBL" id="SIQ19747.1"/>
    </source>
</evidence>
<name>A0A1N6QT27_9FLAO</name>
<dbReference type="STRING" id="228959.SAMN05421797_1011013"/>
<protein>
    <submittedName>
        <fullName evidence="2">Uncharacterized conserved protein GlcG, DUF336 family</fullName>
    </submittedName>
</protein>
<keyword evidence="3" id="KW-1185">Reference proteome</keyword>